<name>A0ACC1TCG0_9APHY</name>
<dbReference type="EMBL" id="JANHOG010000137">
    <property type="protein sequence ID" value="KAJ3557711.1"/>
    <property type="molecule type" value="Genomic_DNA"/>
</dbReference>
<accession>A0ACC1TCG0</accession>
<evidence type="ECO:0000313" key="1">
    <source>
        <dbReference type="EMBL" id="KAJ3557711.1"/>
    </source>
</evidence>
<protein>
    <submittedName>
        <fullName evidence="1">Uncharacterized protein</fullName>
    </submittedName>
</protein>
<reference evidence="1" key="1">
    <citation type="submission" date="2022-07" db="EMBL/GenBank/DDBJ databases">
        <title>Genome Sequence of Phlebia brevispora.</title>
        <authorList>
            <person name="Buettner E."/>
        </authorList>
    </citation>
    <scope>NUCLEOTIDE SEQUENCE</scope>
    <source>
        <strain evidence="1">MPL23</strain>
    </source>
</reference>
<evidence type="ECO:0000313" key="2">
    <source>
        <dbReference type="Proteomes" id="UP001148662"/>
    </source>
</evidence>
<organism evidence="1 2">
    <name type="scientific">Phlebia brevispora</name>
    <dbReference type="NCBI Taxonomy" id="194682"/>
    <lineage>
        <taxon>Eukaryota</taxon>
        <taxon>Fungi</taxon>
        <taxon>Dikarya</taxon>
        <taxon>Basidiomycota</taxon>
        <taxon>Agaricomycotina</taxon>
        <taxon>Agaricomycetes</taxon>
        <taxon>Polyporales</taxon>
        <taxon>Meruliaceae</taxon>
        <taxon>Phlebia</taxon>
    </lineage>
</organism>
<sequence length="1044" mass="119484">MEDFNALINIVGVKSWNYADVQHISWAKVNETLGRNDWDEQLWIREDASWKVTSVTISVPFHSRSGNPGAKPFTVNGFYFRSLTQILKDKFRNVDFQKYFHYHPYEVMFKAGNQDREVRVYGELYNSPVFVEEYTKILGLPYEPGDNLPRVLIALMFASDPTHLTSFGNTQIRPLYCYFGNESKYRRCMPSLCLCEHVAYFVELPASFDSWYAEQTNGGHPTEALRSHCERELLHEQMLLLLDDDFMQAYQYGLALQCPDDTMRRFFPRVMTDTTDYIQRALNAGIRTMGGRPCPRCLVSLCDCPLMGTAADMLDRVRNARVDDTETRMIVQQARKDIYKNNKAVKTVDSVRRQNAFSERLAPLGFNRFRIYVPDVLHDVELGVWRTIFAHIMRILQCIGPTQLSEMDSRFRSMPTFGRDTIRRFPPQCSNLKQPTAHEYEDILQCSIAALEGLLPGGHNELLLDMLFELVHWHALAKLRLHTDDTLTIMERCTTTLGETVRKFKDIVCAEFKTVELPREKNARIRKQAAAKKAAAKKQSRPSLGAQSEAQQFAGGTIGAAEKGSLTTARPKTLNLETFKWHHLGHYPDSIRETGTTDSYSTQMSELEHRKSKRRYPRTSRKGFVKQMTRIERREARLRRIRRSLDQARGQGQGTTREKVEDNPRLHHVIGSSEGSPIDLSAFLTKHHGDAAVTGFMQKLKEHLVHRVRETLPGTSTSQTPLSQHSACSNPLPSDVDCIFIKGGRIYSHRILRIYYTTYNVRRGQDIINPHTSHRDIMGVIDTDSRDLNSQADTHPFWYARVLGIYHANVVYTGAASQGDYRPKQLYFLWARNFDVRDKANNAWITRRLDQVRFLPTDNEDVFSFIDPQHVLRGCHIISRFSAGLPDPTGCGVSRLAGDQDDAKAYYVNRFVDRDMVMRYHWGLALGHVYTHGSVRAACKMPLPTTESSCIPPMEETALGDHPVEPQEPEPIDEAAFGDPHIEPQEPFDTVPDEDDEPDEWVDEEELYEEWFSDVGLDSDSDEVDAEDAELADTYGDSLPLHNL</sequence>
<comment type="caution">
    <text evidence="1">The sequence shown here is derived from an EMBL/GenBank/DDBJ whole genome shotgun (WGS) entry which is preliminary data.</text>
</comment>
<proteinExistence type="predicted"/>
<gene>
    <name evidence="1" type="ORF">NM688_g1322</name>
</gene>
<keyword evidence="2" id="KW-1185">Reference proteome</keyword>
<dbReference type="Proteomes" id="UP001148662">
    <property type="component" value="Unassembled WGS sequence"/>
</dbReference>